<dbReference type="InterPro" id="IPR045861">
    <property type="entry name" value="CorA_cytoplasmic_dom"/>
</dbReference>
<dbReference type="AlphaFoldDB" id="A0A1I0CWK9"/>
<dbReference type="GO" id="GO:0015087">
    <property type="term" value="F:cobalt ion transmembrane transporter activity"/>
    <property type="evidence" value="ECO:0007669"/>
    <property type="project" value="TreeGrafter"/>
</dbReference>
<keyword evidence="3" id="KW-0813">Transport</keyword>
<evidence type="ECO:0000256" key="11">
    <source>
        <dbReference type="SAM" id="Phobius"/>
    </source>
</evidence>
<evidence type="ECO:0000256" key="8">
    <source>
        <dbReference type="ARBA" id="ARBA00022989"/>
    </source>
</evidence>
<dbReference type="SUPFAM" id="SSF143865">
    <property type="entry name" value="CorA soluble domain-like"/>
    <property type="match status" value="1"/>
</dbReference>
<name>A0A1I0CWK9_THASX</name>
<feature type="transmembrane region" description="Helical" evidence="11">
    <location>
        <begin position="247"/>
        <end position="269"/>
    </location>
</feature>
<evidence type="ECO:0000256" key="10">
    <source>
        <dbReference type="ARBA" id="ARBA00023136"/>
    </source>
</evidence>
<evidence type="ECO:0000256" key="6">
    <source>
        <dbReference type="ARBA" id="ARBA00022692"/>
    </source>
</evidence>
<dbReference type="EMBL" id="FOHK01000005">
    <property type="protein sequence ID" value="SET24141.1"/>
    <property type="molecule type" value="Genomic_DNA"/>
</dbReference>
<comment type="similarity">
    <text evidence="2">Belongs to the CorA metal ion transporter (MIT) (TC 1.A.35) family.</text>
</comment>
<evidence type="ECO:0000313" key="12">
    <source>
        <dbReference type="EMBL" id="SET24141.1"/>
    </source>
</evidence>
<dbReference type="GO" id="GO:0000287">
    <property type="term" value="F:magnesium ion binding"/>
    <property type="evidence" value="ECO:0007669"/>
    <property type="project" value="TreeGrafter"/>
</dbReference>
<dbReference type="GO" id="GO:0005886">
    <property type="term" value="C:plasma membrane"/>
    <property type="evidence" value="ECO:0007669"/>
    <property type="project" value="UniProtKB-SubCell"/>
</dbReference>
<dbReference type="RefSeq" id="WP_093328709.1">
    <property type="nucleotide sequence ID" value="NZ_AP027363.1"/>
</dbReference>
<keyword evidence="4" id="KW-1003">Cell membrane</keyword>
<dbReference type="InterPro" id="IPR002523">
    <property type="entry name" value="MgTranspt_CorA/ZnTranspt_ZntB"/>
</dbReference>
<dbReference type="STRING" id="349064.SAMN05660429_01357"/>
<evidence type="ECO:0000256" key="4">
    <source>
        <dbReference type="ARBA" id="ARBA00022475"/>
    </source>
</evidence>
<keyword evidence="13" id="KW-1185">Reference proteome</keyword>
<dbReference type="PANTHER" id="PTHR46494:SF3">
    <property type="entry name" value="ZINC TRANSPORT PROTEIN ZNTB"/>
    <property type="match status" value="1"/>
</dbReference>
<evidence type="ECO:0000256" key="3">
    <source>
        <dbReference type="ARBA" id="ARBA00022448"/>
    </source>
</evidence>
<proteinExistence type="inferred from homology"/>
<accession>A0A1I0CWK9</accession>
<dbReference type="Proteomes" id="UP000199308">
    <property type="component" value="Unassembled WGS sequence"/>
</dbReference>
<keyword evidence="9" id="KW-0406">Ion transport</keyword>
<keyword evidence="6 11" id="KW-0812">Transmembrane</keyword>
<feature type="transmembrane region" description="Helical" evidence="11">
    <location>
        <begin position="281"/>
        <end position="301"/>
    </location>
</feature>
<evidence type="ECO:0000256" key="9">
    <source>
        <dbReference type="ARBA" id="ARBA00023065"/>
    </source>
</evidence>
<reference evidence="12 13" key="1">
    <citation type="submission" date="2016-10" db="EMBL/GenBank/DDBJ databases">
        <authorList>
            <person name="de Groot N.N."/>
        </authorList>
    </citation>
    <scope>NUCLEOTIDE SEQUENCE [LARGE SCALE GENOMIC DNA]</scope>
    <source>
        <strain evidence="12 13">DSM 19706</strain>
    </source>
</reference>
<comment type="subcellular location">
    <subcellularLocation>
        <location evidence="1">Cell membrane</location>
        <topology evidence="1">Multi-pass membrane protein</topology>
    </subcellularLocation>
</comment>
<gene>
    <name evidence="12" type="ORF">SAMN05660429_01357</name>
</gene>
<keyword evidence="10 11" id="KW-0472">Membrane</keyword>
<evidence type="ECO:0000313" key="13">
    <source>
        <dbReference type="Proteomes" id="UP000199308"/>
    </source>
</evidence>
<evidence type="ECO:0000256" key="7">
    <source>
        <dbReference type="ARBA" id="ARBA00022833"/>
    </source>
</evidence>
<sequence>MQKLKQEFTCIVEGKEQAFTWTHIVIEDEDNSADIGHYNLPIAALEALLAEETRPKYLPIENGAFICLRAINFNPDADSNDMVSLRIWFTKDLVITANKAGRNLRSIGELKQTIAANSEINDAGDWLCELIERVTDKVSQQIEDIEDLTDLAEEQVSKELTDIDRPAIITMRKDAAQIKRFMVPQKDAYELLQQKLQLINEVQKFQIKEQVDRVHRMLENLVLIRERSALVLEEIRLAISEKQNERMYVLSLVTAIFLPLSFLTGLFGMNVADLPGTDFPNAFWFLLGAMAGIGVVVFIVMKLRKWL</sequence>
<evidence type="ECO:0000256" key="1">
    <source>
        <dbReference type="ARBA" id="ARBA00004651"/>
    </source>
</evidence>
<evidence type="ECO:0000256" key="5">
    <source>
        <dbReference type="ARBA" id="ARBA00022519"/>
    </source>
</evidence>
<organism evidence="12 13">
    <name type="scientific">Thalassotalea agarivorans</name>
    <name type="common">Thalassomonas agarivorans</name>
    <dbReference type="NCBI Taxonomy" id="349064"/>
    <lineage>
        <taxon>Bacteria</taxon>
        <taxon>Pseudomonadati</taxon>
        <taxon>Pseudomonadota</taxon>
        <taxon>Gammaproteobacteria</taxon>
        <taxon>Alteromonadales</taxon>
        <taxon>Colwelliaceae</taxon>
        <taxon>Thalassotalea</taxon>
    </lineage>
</organism>
<protein>
    <submittedName>
        <fullName evidence="12">Zinc transporter</fullName>
    </submittedName>
</protein>
<dbReference type="OrthoDB" id="9803484at2"/>
<dbReference type="SUPFAM" id="SSF144083">
    <property type="entry name" value="Magnesium transport protein CorA, transmembrane region"/>
    <property type="match status" value="1"/>
</dbReference>
<dbReference type="GO" id="GO:0015095">
    <property type="term" value="F:magnesium ion transmembrane transporter activity"/>
    <property type="evidence" value="ECO:0007669"/>
    <property type="project" value="TreeGrafter"/>
</dbReference>
<dbReference type="Gene3D" id="1.20.58.340">
    <property type="entry name" value="Magnesium transport protein CorA, transmembrane region"/>
    <property type="match status" value="2"/>
</dbReference>
<dbReference type="Pfam" id="PF01544">
    <property type="entry name" value="CorA"/>
    <property type="match status" value="1"/>
</dbReference>
<dbReference type="PANTHER" id="PTHR46494">
    <property type="entry name" value="CORA FAMILY METAL ION TRANSPORTER (EUROFUNG)"/>
    <property type="match status" value="1"/>
</dbReference>
<keyword evidence="7" id="KW-0862">Zinc</keyword>
<keyword evidence="5" id="KW-0997">Cell inner membrane</keyword>
<dbReference type="Gene3D" id="3.30.460.20">
    <property type="entry name" value="CorA soluble domain-like"/>
    <property type="match status" value="1"/>
</dbReference>
<dbReference type="GO" id="GO:0050897">
    <property type="term" value="F:cobalt ion binding"/>
    <property type="evidence" value="ECO:0007669"/>
    <property type="project" value="TreeGrafter"/>
</dbReference>
<keyword evidence="8 11" id="KW-1133">Transmembrane helix</keyword>
<dbReference type="InterPro" id="IPR045863">
    <property type="entry name" value="CorA_TM1_TM2"/>
</dbReference>
<evidence type="ECO:0000256" key="2">
    <source>
        <dbReference type="ARBA" id="ARBA00009765"/>
    </source>
</evidence>